<dbReference type="CDD" id="cd06304">
    <property type="entry name" value="PBP1_BmpA_Med_PnrA-like"/>
    <property type="match status" value="1"/>
</dbReference>
<keyword evidence="7" id="KW-0564">Palmitate</keyword>
<dbReference type="Pfam" id="PF02608">
    <property type="entry name" value="Bmp"/>
    <property type="match status" value="1"/>
</dbReference>
<feature type="chain" id="PRO_5038693032" evidence="9">
    <location>
        <begin position="31"/>
        <end position="339"/>
    </location>
</feature>
<evidence type="ECO:0000256" key="6">
    <source>
        <dbReference type="ARBA" id="ARBA00023136"/>
    </source>
</evidence>
<evidence type="ECO:0000256" key="3">
    <source>
        <dbReference type="ARBA" id="ARBA00022448"/>
    </source>
</evidence>
<organism evidence="11 12">
    <name type="scientific">Candidatus Aphodenecus pullistercoris</name>
    <dbReference type="NCBI Taxonomy" id="2840669"/>
    <lineage>
        <taxon>Bacteria</taxon>
        <taxon>Pseudomonadati</taxon>
        <taxon>Spirochaetota</taxon>
        <taxon>Spirochaetia</taxon>
        <taxon>Spirochaetales</taxon>
        <taxon>Candidatus Aphodenecus</taxon>
    </lineage>
</organism>
<comment type="caution">
    <text evidence="11">The sequence shown here is derived from an EMBL/GenBank/DDBJ whole genome shotgun (WGS) entry which is preliminary data.</text>
</comment>
<dbReference type="AlphaFoldDB" id="A0A9D9H927"/>
<dbReference type="PANTHER" id="PTHR34296">
    <property type="entry name" value="TRANSCRIPTIONAL ACTIVATOR PROTEIN MED"/>
    <property type="match status" value="1"/>
</dbReference>
<evidence type="ECO:0000256" key="9">
    <source>
        <dbReference type="SAM" id="SignalP"/>
    </source>
</evidence>
<feature type="signal peptide" evidence="9">
    <location>
        <begin position="1"/>
        <end position="30"/>
    </location>
</feature>
<evidence type="ECO:0000313" key="12">
    <source>
        <dbReference type="Proteomes" id="UP000823633"/>
    </source>
</evidence>
<reference evidence="11" key="2">
    <citation type="journal article" date="2021" name="PeerJ">
        <title>Extensive microbial diversity within the chicken gut microbiome revealed by metagenomics and culture.</title>
        <authorList>
            <person name="Gilroy R."/>
            <person name="Ravi A."/>
            <person name="Getino M."/>
            <person name="Pursley I."/>
            <person name="Horton D.L."/>
            <person name="Alikhan N.F."/>
            <person name="Baker D."/>
            <person name="Gharbi K."/>
            <person name="Hall N."/>
            <person name="Watson M."/>
            <person name="Adriaenssens E.M."/>
            <person name="Foster-Nyarko E."/>
            <person name="Jarju S."/>
            <person name="Secka A."/>
            <person name="Antonio M."/>
            <person name="Oren A."/>
            <person name="Chaudhuri R.R."/>
            <person name="La Ragione R."/>
            <person name="Hildebrand F."/>
            <person name="Pallen M.J."/>
        </authorList>
    </citation>
    <scope>NUCLEOTIDE SEQUENCE</scope>
    <source>
        <strain evidence="11">11167</strain>
    </source>
</reference>
<accession>A0A9D9H927</accession>
<evidence type="ECO:0000259" key="10">
    <source>
        <dbReference type="Pfam" id="PF02608"/>
    </source>
</evidence>
<dbReference type="InterPro" id="IPR003760">
    <property type="entry name" value="PnrA-like"/>
</dbReference>
<dbReference type="GO" id="GO:0005886">
    <property type="term" value="C:plasma membrane"/>
    <property type="evidence" value="ECO:0007669"/>
    <property type="project" value="UniProtKB-SubCell"/>
</dbReference>
<dbReference type="Proteomes" id="UP000823633">
    <property type="component" value="Unassembled WGS sequence"/>
</dbReference>
<proteinExistence type="inferred from homology"/>
<protein>
    <submittedName>
        <fullName evidence="11">BMP family protein</fullName>
    </submittedName>
</protein>
<keyword evidence="5 9" id="KW-0732">Signal</keyword>
<dbReference type="EMBL" id="JADIMU010000022">
    <property type="protein sequence ID" value="MBO8442831.1"/>
    <property type="molecule type" value="Genomic_DNA"/>
</dbReference>
<evidence type="ECO:0000256" key="8">
    <source>
        <dbReference type="ARBA" id="ARBA00023288"/>
    </source>
</evidence>
<evidence type="ECO:0000256" key="4">
    <source>
        <dbReference type="ARBA" id="ARBA00022475"/>
    </source>
</evidence>
<dbReference type="SUPFAM" id="SSF53822">
    <property type="entry name" value="Periplasmic binding protein-like I"/>
    <property type="match status" value="1"/>
</dbReference>
<evidence type="ECO:0000313" key="11">
    <source>
        <dbReference type="EMBL" id="MBO8442831.1"/>
    </source>
</evidence>
<keyword evidence="6" id="KW-0472">Membrane</keyword>
<evidence type="ECO:0000256" key="2">
    <source>
        <dbReference type="ARBA" id="ARBA00008610"/>
    </source>
</evidence>
<dbReference type="InterPro" id="IPR050957">
    <property type="entry name" value="BMP_lipoprotein"/>
</dbReference>
<gene>
    <name evidence="11" type="ORF">IAC42_03635</name>
</gene>
<keyword evidence="4" id="KW-1003">Cell membrane</keyword>
<comment type="similarity">
    <text evidence="2">Belongs to the BMP lipoprotein family.</text>
</comment>
<evidence type="ECO:0000256" key="5">
    <source>
        <dbReference type="ARBA" id="ARBA00022729"/>
    </source>
</evidence>
<keyword evidence="8" id="KW-0449">Lipoprotein</keyword>
<name>A0A9D9H927_9SPIR</name>
<dbReference type="Gene3D" id="3.40.50.2300">
    <property type="match status" value="2"/>
</dbReference>
<evidence type="ECO:0000256" key="7">
    <source>
        <dbReference type="ARBA" id="ARBA00023139"/>
    </source>
</evidence>
<sequence>MRKLLTALIVLTLVAPLMLFAGGASESAAADDGVYKVALIVENTIDDKGWCQSMYDGLVAAQEQLPGKFTFEYSEKMTTVDSESIARQYIADGFDLIIAHGAQYKNMVTDLASEFPDVSFAFGTSSEIVGDNVFTYMPESEETGYLSGIIAGMLTKTDSIGLVGPVDSGDSARYNRGFVMGVEAVNPDASVAVAYTGSFSDYVKSAELATTQINAGADVLTGSSQQAIGALRACADYEDVLWLGQDLAQLDTPEGQAKCVAASAYNYAAVVVGIIEQLDAGVKGGVCIPLNFSNGGFIFDYNPALSDLVTDEIRAAVDEALASFTASAGVLSNWADVQL</sequence>
<keyword evidence="3" id="KW-0813">Transport</keyword>
<dbReference type="InterPro" id="IPR028082">
    <property type="entry name" value="Peripla_BP_I"/>
</dbReference>
<feature type="domain" description="ABC transporter substrate-binding protein PnrA-like" evidence="10">
    <location>
        <begin position="36"/>
        <end position="233"/>
    </location>
</feature>
<reference evidence="11" key="1">
    <citation type="submission" date="2020-10" db="EMBL/GenBank/DDBJ databases">
        <authorList>
            <person name="Gilroy R."/>
        </authorList>
    </citation>
    <scope>NUCLEOTIDE SEQUENCE</scope>
    <source>
        <strain evidence="11">11167</strain>
    </source>
</reference>
<dbReference type="PANTHER" id="PTHR34296:SF2">
    <property type="entry name" value="ABC TRANSPORTER GUANOSINE-BINDING PROTEIN NUPN"/>
    <property type="match status" value="1"/>
</dbReference>
<comment type="subcellular location">
    <subcellularLocation>
        <location evidence="1">Cell membrane</location>
        <topology evidence="1">Lipid-anchor</topology>
    </subcellularLocation>
</comment>
<evidence type="ECO:0000256" key="1">
    <source>
        <dbReference type="ARBA" id="ARBA00004193"/>
    </source>
</evidence>